<reference evidence="9 10" key="1">
    <citation type="submission" date="2018-04" db="EMBL/GenBank/DDBJ databases">
        <title>The genome of golden apple snail Pomacea canaliculata provides insight into stress tolerance and invasive adaptation.</title>
        <authorList>
            <person name="Liu C."/>
            <person name="Liu B."/>
            <person name="Ren Y."/>
            <person name="Zhang Y."/>
            <person name="Wang H."/>
            <person name="Li S."/>
            <person name="Jiang F."/>
            <person name="Yin L."/>
            <person name="Zhang G."/>
            <person name="Qian W."/>
            <person name="Fan W."/>
        </authorList>
    </citation>
    <scope>NUCLEOTIDE SEQUENCE [LARGE SCALE GENOMIC DNA]</scope>
    <source>
        <strain evidence="9">SZHN2017</strain>
        <tissue evidence="9">Muscle</tissue>
    </source>
</reference>
<comment type="function">
    <text evidence="7">Plays a role in the recruitment of the exosome to pre-rRNA to mediate the 3'-5' end processing of the 5.8S rRNA.</text>
</comment>
<keyword evidence="4 7" id="KW-0698">rRNA processing</keyword>
<protein>
    <recommendedName>
        <fullName evidence="3 7">Nuclear nucleic acid-binding protein C1D</fullName>
    </recommendedName>
</protein>
<sequence>MEKTSVADMPAEIKERLASFDESLSNLDALLQPLLATPHSELVEKLQPLDSAKMDLVVAYSINSLFWMYLNLCGVNPKDHPVKQELERIRSYMNRVKEAQESLNAPKIDKAAAKRFIKSALWQKAKQQQENSSQSEVQPSSSSESTDISNSGGRKRKHKD</sequence>
<comment type="caution">
    <text evidence="9">The sequence shown here is derived from an EMBL/GenBank/DDBJ whole genome shotgun (WGS) entry which is preliminary data.</text>
</comment>
<keyword evidence="6 7" id="KW-0539">Nucleus</keyword>
<evidence type="ECO:0000313" key="10">
    <source>
        <dbReference type="Proteomes" id="UP000245119"/>
    </source>
</evidence>
<evidence type="ECO:0000256" key="5">
    <source>
        <dbReference type="ARBA" id="ARBA00022884"/>
    </source>
</evidence>
<gene>
    <name evidence="9" type="ORF">C0Q70_13844</name>
</gene>
<dbReference type="GO" id="GO:0005737">
    <property type="term" value="C:cytoplasm"/>
    <property type="evidence" value="ECO:0007669"/>
    <property type="project" value="UniProtKB-SubCell"/>
</dbReference>
<dbReference type="GO" id="GO:0000460">
    <property type="term" value="P:maturation of 5.8S rRNA"/>
    <property type="evidence" value="ECO:0007669"/>
    <property type="project" value="TreeGrafter"/>
</dbReference>
<evidence type="ECO:0000256" key="3">
    <source>
        <dbReference type="ARBA" id="ARBA00015212"/>
    </source>
</evidence>
<dbReference type="InterPro" id="IPR011082">
    <property type="entry name" value="Exosome-assoc_fac/DNA_repair"/>
</dbReference>
<dbReference type="GO" id="GO:0003723">
    <property type="term" value="F:RNA binding"/>
    <property type="evidence" value="ECO:0007669"/>
    <property type="project" value="UniProtKB-UniRule"/>
</dbReference>
<dbReference type="Pfam" id="PF04000">
    <property type="entry name" value="Sas10_Utp3"/>
    <property type="match status" value="1"/>
</dbReference>
<dbReference type="OrthoDB" id="1421013at2759"/>
<keyword evidence="5 7" id="KW-0694">RNA-binding</keyword>
<dbReference type="GO" id="GO:0000178">
    <property type="term" value="C:exosome (RNase complex)"/>
    <property type="evidence" value="ECO:0007669"/>
    <property type="project" value="TreeGrafter"/>
</dbReference>
<evidence type="ECO:0000256" key="7">
    <source>
        <dbReference type="RuleBase" id="RU368003"/>
    </source>
</evidence>
<dbReference type="PANTHER" id="PTHR15341">
    <property type="entry name" value="SUN-COR STEROID HORMONE RECEPTOR CO-REPRESSOR"/>
    <property type="match status" value="1"/>
</dbReference>
<evidence type="ECO:0000256" key="4">
    <source>
        <dbReference type="ARBA" id="ARBA00022552"/>
    </source>
</evidence>
<comment type="similarity">
    <text evidence="2 7">Belongs to the C1D family.</text>
</comment>
<evidence type="ECO:0000256" key="1">
    <source>
        <dbReference type="ARBA" id="ARBA00004123"/>
    </source>
</evidence>
<dbReference type="PANTHER" id="PTHR15341:SF3">
    <property type="entry name" value="NUCLEAR NUCLEIC ACID-BINDING PROTEIN C1D"/>
    <property type="match status" value="1"/>
</dbReference>
<dbReference type="EMBL" id="PZQS01000008">
    <property type="protein sequence ID" value="PVD26175.1"/>
    <property type="molecule type" value="Genomic_DNA"/>
</dbReference>
<feature type="compositionally biased region" description="Low complexity" evidence="8">
    <location>
        <begin position="128"/>
        <end position="151"/>
    </location>
</feature>
<dbReference type="OMA" id="KLMSMPR"/>
<comment type="subcellular location">
    <subcellularLocation>
        <location evidence="7">Cytoplasm</location>
    </subcellularLocation>
    <subcellularLocation>
        <location evidence="7">Nucleus</location>
        <location evidence="7">Nucleolus</location>
    </subcellularLocation>
    <subcellularLocation>
        <location evidence="1 7">Nucleus</location>
    </subcellularLocation>
</comment>
<dbReference type="STRING" id="400727.A0A2T7NYC2"/>
<evidence type="ECO:0000313" key="9">
    <source>
        <dbReference type="EMBL" id="PVD26175.1"/>
    </source>
</evidence>
<organism evidence="9 10">
    <name type="scientific">Pomacea canaliculata</name>
    <name type="common">Golden apple snail</name>
    <dbReference type="NCBI Taxonomy" id="400727"/>
    <lineage>
        <taxon>Eukaryota</taxon>
        <taxon>Metazoa</taxon>
        <taxon>Spiralia</taxon>
        <taxon>Lophotrochozoa</taxon>
        <taxon>Mollusca</taxon>
        <taxon>Gastropoda</taxon>
        <taxon>Caenogastropoda</taxon>
        <taxon>Architaenioglossa</taxon>
        <taxon>Ampullarioidea</taxon>
        <taxon>Ampullariidae</taxon>
        <taxon>Pomacea</taxon>
    </lineage>
</organism>
<keyword evidence="10" id="KW-1185">Reference proteome</keyword>
<dbReference type="GO" id="GO:0003677">
    <property type="term" value="F:DNA binding"/>
    <property type="evidence" value="ECO:0007669"/>
    <property type="project" value="UniProtKB-KW"/>
</dbReference>
<dbReference type="AlphaFoldDB" id="A0A2T7NYC2"/>
<name>A0A2T7NYC2_POMCA</name>
<dbReference type="Proteomes" id="UP000245119">
    <property type="component" value="Linkage Group LG8"/>
</dbReference>
<proteinExistence type="inferred from homology"/>
<dbReference type="GO" id="GO:0010468">
    <property type="term" value="P:regulation of gene expression"/>
    <property type="evidence" value="ECO:0007669"/>
    <property type="project" value="TreeGrafter"/>
</dbReference>
<evidence type="ECO:0000256" key="2">
    <source>
        <dbReference type="ARBA" id="ARBA00009154"/>
    </source>
</evidence>
<dbReference type="GO" id="GO:0005730">
    <property type="term" value="C:nucleolus"/>
    <property type="evidence" value="ECO:0007669"/>
    <property type="project" value="UniProtKB-SubCell"/>
</dbReference>
<comment type="subunit">
    <text evidence="7">Monomer and homodimer.</text>
</comment>
<keyword evidence="7" id="KW-0238">DNA-binding</keyword>
<evidence type="ECO:0000256" key="6">
    <source>
        <dbReference type="ARBA" id="ARBA00023242"/>
    </source>
</evidence>
<accession>A0A2T7NYC2</accession>
<keyword evidence="7" id="KW-0963">Cytoplasm</keyword>
<evidence type="ECO:0000256" key="8">
    <source>
        <dbReference type="SAM" id="MobiDB-lite"/>
    </source>
</evidence>
<feature type="region of interest" description="Disordered" evidence="8">
    <location>
        <begin position="123"/>
        <end position="160"/>
    </location>
</feature>
<dbReference type="InterPro" id="IPR007146">
    <property type="entry name" value="Sas10/Utp3/C1D"/>
</dbReference>